<dbReference type="InterPro" id="IPR051625">
    <property type="entry name" value="Signaling_Regulatory_Domain"/>
</dbReference>
<gene>
    <name evidence="6" type="primary">LOC105222448</name>
</gene>
<evidence type="ECO:0000256" key="3">
    <source>
        <dbReference type="SAM" id="Coils"/>
    </source>
</evidence>
<keyword evidence="3" id="KW-0175">Coiled coil</keyword>
<protein>
    <submittedName>
        <fullName evidence="6">X-linked retinitis pigmentosa GTPase regulator</fullName>
    </submittedName>
</protein>
<organism evidence="5 6">
    <name type="scientific">Bactrocera dorsalis</name>
    <name type="common">Oriental fruit fly</name>
    <name type="synonym">Dacus dorsalis</name>
    <dbReference type="NCBI Taxonomy" id="27457"/>
    <lineage>
        <taxon>Eukaryota</taxon>
        <taxon>Metazoa</taxon>
        <taxon>Ecdysozoa</taxon>
        <taxon>Arthropoda</taxon>
        <taxon>Hexapoda</taxon>
        <taxon>Insecta</taxon>
        <taxon>Pterygota</taxon>
        <taxon>Neoptera</taxon>
        <taxon>Endopterygota</taxon>
        <taxon>Diptera</taxon>
        <taxon>Brachycera</taxon>
        <taxon>Muscomorpha</taxon>
        <taxon>Tephritoidea</taxon>
        <taxon>Tephritidae</taxon>
        <taxon>Bactrocera</taxon>
        <taxon>Bactrocera</taxon>
    </lineage>
</organism>
<feature type="region of interest" description="Disordered" evidence="4">
    <location>
        <begin position="1075"/>
        <end position="1113"/>
    </location>
</feature>
<evidence type="ECO:0000256" key="1">
    <source>
        <dbReference type="ARBA" id="ARBA00022737"/>
    </source>
</evidence>
<dbReference type="Gene3D" id="2.130.10.30">
    <property type="entry name" value="Regulator of chromosome condensation 1/beta-lactamase-inhibitor protein II"/>
    <property type="match status" value="1"/>
</dbReference>
<evidence type="ECO:0000313" key="5">
    <source>
        <dbReference type="Proteomes" id="UP001652620"/>
    </source>
</evidence>
<feature type="region of interest" description="Disordered" evidence="4">
    <location>
        <begin position="957"/>
        <end position="1022"/>
    </location>
</feature>
<feature type="compositionally biased region" description="Basic and acidic residues" evidence="4">
    <location>
        <begin position="496"/>
        <end position="514"/>
    </location>
</feature>
<feature type="compositionally biased region" description="Polar residues" evidence="4">
    <location>
        <begin position="999"/>
        <end position="1019"/>
    </location>
</feature>
<keyword evidence="5" id="KW-1185">Reference proteome</keyword>
<feature type="compositionally biased region" description="Polar residues" evidence="4">
    <location>
        <begin position="1103"/>
        <end position="1113"/>
    </location>
</feature>
<feature type="compositionally biased region" description="Polar residues" evidence="4">
    <location>
        <begin position="740"/>
        <end position="754"/>
    </location>
</feature>
<feature type="region of interest" description="Disordered" evidence="4">
    <location>
        <begin position="737"/>
        <end position="759"/>
    </location>
</feature>
<feature type="region of interest" description="Disordered" evidence="4">
    <location>
        <begin position="64"/>
        <end position="84"/>
    </location>
</feature>
<feature type="coiled-coil region" evidence="3">
    <location>
        <begin position="804"/>
        <end position="835"/>
    </location>
</feature>
<feature type="region of interest" description="Disordered" evidence="4">
    <location>
        <begin position="469"/>
        <end position="536"/>
    </location>
</feature>
<feature type="compositionally biased region" description="Polar residues" evidence="4">
    <location>
        <begin position="520"/>
        <end position="536"/>
    </location>
</feature>
<dbReference type="Gene3D" id="1.20.120.20">
    <property type="entry name" value="Apolipoprotein"/>
    <property type="match status" value="1"/>
</dbReference>
<feature type="compositionally biased region" description="Low complexity" evidence="4">
    <location>
        <begin position="486"/>
        <end position="495"/>
    </location>
</feature>
<dbReference type="PRINTS" id="PR00633">
    <property type="entry name" value="RCCNDNSATION"/>
</dbReference>
<feature type="compositionally biased region" description="Basic and acidic residues" evidence="4">
    <location>
        <begin position="1075"/>
        <end position="1102"/>
    </location>
</feature>
<keyword evidence="1" id="KW-0677">Repeat</keyword>
<dbReference type="Proteomes" id="UP001652620">
    <property type="component" value="Chromosome 5"/>
</dbReference>
<dbReference type="SUPFAM" id="SSF50985">
    <property type="entry name" value="RCC1/BLIP-II"/>
    <property type="match status" value="1"/>
</dbReference>
<name>A0ABM3K0B0_BACDO</name>
<dbReference type="PROSITE" id="PS50012">
    <property type="entry name" value="RCC1_3"/>
    <property type="match status" value="2"/>
</dbReference>
<dbReference type="PANTHER" id="PTHR22872">
    <property type="entry name" value="BTK-BINDING PROTEIN-RELATED"/>
    <property type="match status" value="1"/>
</dbReference>
<dbReference type="SUPFAM" id="SSF58113">
    <property type="entry name" value="Apolipoprotein A-I"/>
    <property type="match status" value="1"/>
</dbReference>
<evidence type="ECO:0000256" key="4">
    <source>
        <dbReference type="SAM" id="MobiDB-lite"/>
    </source>
</evidence>
<feature type="repeat" description="RCC1" evidence="2">
    <location>
        <begin position="49"/>
        <end position="119"/>
    </location>
</feature>
<feature type="region of interest" description="Disordered" evidence="4">
    <location>
        <begin position="586"/>
        <end position="621"/>
    </location>
</feature>
<proteinExistence type="predicted"/>
<evidence type="ECO:0000256" key="2">
    <source>
        <dbReference type="PROSITE-ProRule" id="PRU00235"/>
    </source>
</evidence>
<sequence>MDIPNTGAIFTLGKSHLAENTQSYFYIKNDPVKRLISGPHQSAVICESGRLFVWGENHYGQLGIGSPSNQNGNNNKNHNSTSHGDIITKPTCVKSLKTLGLKIADVAFGNDWSIILTHSNELFYTGRNIFPSDSNVARNFSMATVADEQCQIIRKPFRIDDLDECLSKNEDAECYTHVLAGDEHFVLMTSFGRLIGWGSNQNYQLGLPAGHAVQKPHEINLGAPVQQFVCGPESTLVLTTTGKLYFTGHLNDFVFSQFTELQQNLGPTEQIIFMHISKTNDIFIVTNAGSIYRSIESVRTKSLIFQRFYDYDSEENGPIWKLLKGFSFYAVLTKANKFYTTFSESGHHLKTFREISKFKNLRLLDVAVGNKHILVHGIPRSSTVAASLGGSAEPHRFASRTFVMPPTLVNGTGAKTWSRVNSATKAESKDGGKVEAEDKKLADANSNVMPNGANNDPTEVAEKNAEIKTAADENNGNVSEAKAEVTKPTSATSTTRTDEQKTQEKEPENAEKNIEANGVAENNGNVTKETDTNGNLELSDIEPVEEAKHVLAATAALVHNEAKSPTLSIKSIRSIKSAHSVKFSPTALSKKASPATDKLLRPHTPYPESSTTGSTPTTIKKTTPLRNFSYEAAMDHDHIDSTSPVLMDSLENISESTEGEREHKNALASSSSLPFEEDEQLTVEINTTTDPLNSTIVVNEIRFINNGVDVTDNVKAASLEREDTESTLDSLEEQAERITSKSNETLNNLSQGHNSDMEEVGGVGEEIKNSMQKIEDNAKEVTHKIGTKLDAADTAVKNIVESKLEKVNDAASEIKDDLSQQAAQIDEDVKTTKTELKTNAEKVGETITDKMENAAKKAATAATDVRDTVETAAKRAAAGARDAVETVGDNAKRVANDTKTTVESIGNSAKRAATGAKNAVGNVFIKMSDGTKDAVDSVAAKIANEVSGAKENINTMFQSKTLKPTPVEEDAVSSASEAASKGGLKTNTTTNGEDDERTTASVNSTQNSTGNPFESNNPFENDEFDDVVERGKKAMQEEINTVHRQVAAEIKDTEKETSKVRKFFSEMRGISCRNEKSVAVDDDPPRYSVEDKYPTPAHRDQEQNNTSKVCSIL</sequence>
<dbReference type="InterPro" id="IPR009091">
    <property type="entry name" value="RCC1/BLIP-II"/>
</dbReference>
<evidence type="ECO:0000313" key="6">
    <source>
        <dbReference type="RefSeq" id="XP_049314916.1"/>
    </source>
</evidence>
<dbReference type="InterPro" id="IPR000408">
    <property type="entry name" value="Reg_chr_condens"/>
</dbReference>
<feature type="repeat" description="RCC1" evidence="2">
    <location>
        <begin position="192"/>
        <end position="241"/>
    </location>
</feature>
<dbReference type="GeneID" id="105222448"/>
<feature type="compositionally biased region" description="Low complexity" evidence="4">
    <location>
        <begin position="606"/>
        <end position="621"/>
    </location>
</feature>
<feature type="region of interest" description="Disordered" evidence="4">
    <location>
        <begin position="654"/>
        <end position="676"/>
    </location>
</feature>
<accession>A0ABM3K0B0</accession>
<feature type="compositionally biased region" description="Low complexity" evidence="4">
    <location>
        <begin position="972"/>
        <end position="991"/>
    </location>
</feature>
<dbReference type="RefSeq" id="XP_049314916.1">
    <property type="nucleotide sequence ID" value="XM_049458959.1"/>
</dbReference>
<reference evidence="6" key="1">
    <citation type="submission" date="2025-08" db="UniProtKB">
        <authorList>
            <consortium name="RefSeq"/>
        </authorList>
    </citation>
    <scope>IDENTIFICATION</scope>
    <source>
        <tissue evidence="6">Adult</tissue>
    </source>
</reference>
<dbReference type="Pfam" id="PF00415">
    <property type="entry name" value="RCC1"/>
    <property type="match status" value="2"/>
</dbReference>